<reference evidence="2 3" key="1">
    <citation type="submission" date="2017-12" db="EMBL/GenBank/DDBJ databases">
        <authorList>
            <person name="Hurst M.R.H."/>
        </authorList>
    </citation>
    <scope>NUCLEOTIDE SEQUENCE [LARGE SCALE GENOMIC DNA]</scope>
    <source>
        <strain evidence="2 3">TH11417</strain>
    </source>
</reference>
<accession>A0A2L0D3V6</accession>
<evidence type="ECO:0000313" key="3">
    <source>
        <dbReference type="Proteomes" id="UP000238956"/>
    </source>
</evidence>
<keyword evidence="1" id="KW-1133">Transmembrane helix</keyword>
<keyword evidence="1" id="KW-0472">Membrane</keyword>
<sequence length="64" mass="7503">MEKRFKATVPCILTIPIFEYLNYTFVYNKEKRLSHRRNARSIVGLTYLIGFAIFFLANTLGWVG</sequence>
<keyword evidence="1" id="KW-0812">Transmembrane</keyword>
<dbReference type="GeneID" id="98393283"/>
<protein>
    <submittedName>
        <fullName evidence="2">Uncharacterized protein</fullName>
    </submittedName>
</protein>
<dbReference type="KEGG" id="splr:C0J00_05105"/>
<dbReference type="AlphaFoldDB" id="A0A2L0D3V6"/>
<evidence type="ECO:0000313" key="2">
    <source>
        <dbReference type="EMBL" id="AUW96523.1"/>
    </source>
</evidence>
<reference evidence="2 3" key="2">
    <citation type="submission" date="2018-02" db="EMBL/GenBank/DDBJ databases">
        <title>Whole genome sequencing analysis of Streptococcus pluranimalium isolated from cattle infected mastitis in China.</title>
        <authorList>
            <person name="Zhang J.-R."/>
            <person name="Hu G.-Z."/>
        </authorList>
    </citation>
    <scope>NUCLEOTIDE SEQUENCE [LARGE SCALE GENOMIC DNA]</scope>
    <source>
        <strain evidence="2 3">TH11417</strain>
    </source>
</reference>
<gene>
    <name evidence="2" type="ORF">C0J00_05105</name>
</gene>
<keyword evidence="3" id="KW-1185">Reference proteome</keyword>
<name>A0A2L0D3V6_9STRE</name>
<feature type="transmembrane region" description="Helical" evidence="1">
    <location>
        <begin position="42"/>
        <end position="63"/>
    </location>
</feature>
<evidence type="ECO:0000256" key="1">
    <source>
        <dbReference type="SAM" id="Phobius"/>
    </source>
</evidence>
<dbReference type="EMBL" id="CP025536">
    <property type="protein sequence ID" value="AUW96523.1"/>
    <property type="molecule type" value="Genomic_DNA"/>
</dbReference>
<dbReference type="RefSeq" id="WP_104967851.1">
    <property type="nucleotide sequence ID" value="NZ_CP025536.1"/>
</dbReference>
<proteinExistence type="predicted"/>
<dbReference type="Proteomes" id="UP000238956">
    <property type="component" value="Chromosome"/>
</dbReference>
<organism evidence="2 3">
    <name type="scientific">Streptococcus pluranimalium</name>
    <dbReference type="NCBI Taxonomy" id="82348"/>
    <lineage>
        <taxon>Bacteria</taxon>
        <taxon>Bacillati</taxon>
        <taxon>Bacillota</taxon>
        <taxon>Bacilli</taxon>
        <taxon>Lactobacillales</taxon>
        <taxon>Streptococcaceae</taxon>
        <taxon>Streptococcus</taxon>
    </lineage>
</organism>